<accession>A0A9Q3K6A3</accession>
<evidence type="ECO:0000313" key="9">
    <source>
        <dbReference type="EMBL" id="MBW0575097.1"/>
    </source>
</evidence>
<evidence type="ECO:0000256" key="7">
    <source>
        <dbReference type="ARBA" id="ARBA00023136"/>
    </source>
</evidence>
<dbReference type="AlphaFoldDB" id="A0A9Q3K6A3"/>
<evidence type="ECO:0000256" key="3">
    <source>
        <dbReference type="ARBA" id="ARBA00014723"/>
    </source>
</evidence>
<comment type="caution">
    <text evidence="9">The sequence shown here is derived from an EMBL/GenBank/DDBJ whole genome shotgun (WGS) entry which is preliminary data.</text>
</comment>
<dbReference type="Pfam" id="PF00213">
    <property type="entry name" value="OSCP"/>
    <property type="match status" value="1"/>
</dbReference>
<keyword evidence="7" id="KW-0472">Membrane</keyword>
<reference evidence="9" key="1">
    <citation type="submission" date="2021-03" db="EMBL/GenBank/DDBJ databases">
        <title>Draft genome sequence of rust myrtle Austropuccinia psidii MF-1, a brazilian biotype.</title>
        <authorList>
            <person name="Quecine M.C."/>
            <person name="Pachon D.M.R."/>
            <person name="Bonatelli M.L."/>
            <person name="Correr F.H."/>
            <person name="Franceschini L.M."/>
            <person name="Leite T.F."/>
            <person name="Margarido G.R.A."/>
            <person name="Almeida C.A."/>
            <person name="Ferrarezi J.A."/>
            <person name="Labate C.A."/>
        </authorList>
    </citation>
    <scope>NUCLEOTIDE SEQUENCE</scope>
    <source>
        <strain evidence="9">MF-1</strain>
    </source>
</reference>
<dbReference type="InterPro" id="IPR026015">
    <property type="entry name" value="ATP_synth_OSCP/delta_N_sf"/>
</dbReference>
<keyword evidence="8" id="KW-0066">ATP synthesis</keyword>
<evidence type="ECO:0000313" key="10">
    <source>
        <dbReference type="Proteomes" id="UP000765509"/>
    </source>
</evidence>
<protein>
    <recommendedName>
        <fullName evidence="3">ATP synthase subunit 5, mitochondrial</fullName>
    </recommendedName>
</protein>
<dbReference type="SUPFAM" id="SSF47928">
    <property type="entry name" value="N-terminal domain of the delta subunit of the F1F0-ATP synthase"/>
    <property type="match status" value="1"/>
</dbReference>
<keyword evidence="6" id="KW-0406">Ion transport</keyword>
<comment type="similarity">
    <text evidence="2">Belongs to the ATPase delta chain family.</text>
</comment>
<evidence type="ECO:0000256" key="2">
    <source>
        <dbReference type="ARBA" id="ARBA00007046"/>
    </source>
</evidence>
<evidence type="ECO:0000256" key="5">
    <source>
        <dbReference type="ARBA" id="ARBA00022781"/>
    </source>
</evidence>
<name>A0A9Q3K6A3_9BASI</name>
<dbReference type="InterPro" id="IPR000711">
    <property type="entry name" value="ATPase_OSCP/dsu"/>
</dbReference>
<keyword evidence="5" id="KW-0375">Hydrogen ion transport</keyword>
<organism evidence="9 10">
    <name type="scientific">Austropuccinia psidii MF-1</name>
    <dbReference type="NCBI Taxonomy" id="1389203"/>
    <lineage>
        <taxon>Eukaryota</taxon>
        <taxon>Fungi</taxon>
        <taxon>Dikarya</taxon>
        <taxon>Basidiomycota</taxon>
        <taxon>Pucciniomycotina</taxon>
        <taxon>Pucciniomycetes</taxon>
        <taxon>Pucciniales</taxon>
        <taxon>Sphaerophragmiaceae</taxon>
        <taxon>Austropuccinia</taxon>
    </lineage>
</organism>
<evidence type="ECO:0000256" key="8">
    <source>
        <dbReference type="ARBA" id="ARBA00023310"/>
    </source>
</evidence>
<dbReference type="Gene3D" id="1.10.520.20">
    <property type="entry name" value="N-terminal domain of the delta subunit of the F1F0-ATP synthase"/>
    <property type="match status" value="1"/>
</dbReference>
<dbReference type="OrthoDB" id="1262810at2759"/>
<gene>
    <name evidence="9" type="ORF">O181_114812</name>
</gene>
<evidence type="ECO:0000256" key="4">
    <source>
        <dbReference type="ARBA" id="ARBA00022448"/>
    </source>
</evidence>
<keyword evidence="10" id="KW-1185">Reference proteome</keyword>
<dbReference type="GO" id="GO:0046933">
    <property type="term" value="F:proton-transporting ATP synthase activity, rotational mechanism"/>
    <property type="evidence" value="ECO:0007669"/>
    <property type="project" value="InterPro"/>
</dbReference>
<dbReference type="EMBL" id="AVOT02095561">
    <property type="protein sequence ID" value="MBW0575097.1"/>
    <property type="molecule type" value="Genomic_DNA"/>
</dbReference>
<keyword evidence="4" id="KW-0813">Transport</keyword>
<proteinExistence type="inferred from homology"/>
<dbReference type="Proteomes" id="UP000765509">
    <property type="component" value="Unassembled WGS sequence"/>
</dbReference>
<sequence>MPLAAMPLAAMPLLLQSPFCHWFNYKVFWEICHFSLSGAIKKDRKTLTGMEKDLTEIQRVLSRKDGLNIRECLKNLIFKRLNRKKGLSSVLSKVGKNSQLIKNVLEDLGENGRLYQTKKVIEDFLSLMSAHRGEMNIKITLA</sequence>
<dbReference type="GO" id="GO:0016020">
    <property type="term" value="C:membrane"/>
    <property type="evidence" value="ECO:0007669"/>
    <property type="project" value="UniProtKB-SubCell"/>
</dbReference>
<evidence type="ECO:0000256" key="6">
    <source>
        <dbReference type="ARBA" id="ARBA00023065"/>
    </source>
</evidence>
<evidence type="ECO:0000256" key="1">
    <source>
        <dbReference type="ARBA" id="ARBA00004370"/>
    </source>
</evidence>
<comment type="subcellular location">
    <subcellularLocation>
        <location evidence="1">Membrane</location>
    </subcellularLocation>
</comment>